<gene>
    <name evidence="8" type="ORF">Pla52n_08150</name>
</gene>
<dbReference type="EMBL" id="SJPN01000001">
    <property type="protein sequence ID" value="TWU08233.1"/>
    <property type="molecule type" value="Genomic_DNA"/>
</dbReference>
<evidence type="ECO:0000313" key="8">
    <source>
        <dbReference type="EMBL" id="TWU08233.1"/>
    </source>
</evidence>
<name>A0A5C6B830_9BACT</name>
<keyword evidence="9" id="KW-1185">Reference proteome</keyword>
<comment type="caution">
    <text evidence="8">The sequence shown here is derived from an EMBL/GenBank/DDBJ whole genome shotgun (WGS) entry which is preliminary data.</text>
</comment>
<evidence type="ECO:0008006" key="10">
    <source>
        <dbReference type="Google" id="ProtNLM"/>
    </source>
</evidence>
<accession>A0A5C6B830</accession>
<dbReference type="InterPro" id="IPR005229">
    <property type="entry name" value="YicC/YloC-like"/>
</dbReference>
<feature type="domain" description="Endoribonuclease YicC-like C-terminal" evidence="7">
    <location>
        <begin position="173"/>
        <end position="305"/>
    </location>
</feature>
<dbReference type="Pfam" id="PF03755">
    <property type="entry name" value="YicC-like_N"/>
    <property type="match status" value="1"/>
</dbReference>
<dbReference type="InterPro" id="IPR013527">
    <property type="entry name" value="YicC-like_N"/>
</dbReference>
<dbReference type="AlphaFoldDB" id="A0A5C6B830"/>
<evidence type="ECO:0000259" key="6">
    <source>
        <dbReference type="Pfam" id="PF03755"/>
    </source>
</evidence>
<dbReference type="InterPro" id="IPR013551">
    <property type="entry name" value="YicC-like_C"/>
</dbReference>
<keyword evidence="3" id="KW-0255">Endonuclease</keyword>
<evidence type="ECO:0000256" key="1">
    <source>
        <dbReference type="ARBA" id="ARBA00001968"/>
    </source>
</evidence>
<organism evidence="8 9">
    <name type="scientific">Stieleria varia</name>
    <dbReference type="NCBI Taxonomy" id="2528005"/>
    <lineage>
        <taxon>Bacteria</taxon>
        <taxon>Pseudomonadati</taxon>
        <taxon>Planctomycetota</taxon>
        <taxon>Planctomycetia</taxon>
        <taxon>Pirellulales</taxon>
        <taxon>Pirellulaceae</taxon>
        <taxon>Stieleria</taxon>
    </lineage>
</organism>
<evidence type="ECO:0000256" key="2">
    <source>
        <dbReference type="ARBA" id="ARBA00022722"/>
    </source>
</evidence>
<evidence type="ECO:0000256" key="4">
    <source>
        <dbReference type="ARBA" id="ARBA00022801"/>
    </source>
</evidence>
<comment type="cofactor">
    <cofactor evidence="1">
        <name>a divalent metal cation</name>
        <dbReference type="ChEBI" id="CHEBI:60240"/>
    </cofactor>
</comment>
<dbReference type="PANTHER" id="PTHR30636:SF3">
    <property type="entry name" value="UPF0701 PROTEIN YICC"/>
    <property type="match status" value="1"/>
</dbReference>
<sequence>MTGQGHAQIQNELGTFSVEVRTVNNRGLKCVIRTSDSLSSLESKIEATARTLIHRGSVQLNLQWRRPGDETPQRINETVLAGYFQQCRRVLDKQNGNGSIDITGLLELPGVLINSPVEDRQNDDVIWDAVHQTLVAAIVNLNQLRDAEGVNMAASLEADCQVIRTQVDEITLLAPEAIESYRERLETKVKQALEKHDINVQTVDLLREVQVYADRADISEEVTRLGSHLQLFLAVMRGEHTDRKTSPGDKSTAEPTGRKLDFIIQEMFRETNTIGSKANHAGISARVVEVKCAIERMRELVQNLE</sequence>
<evidence type="ECO:0000259" key="7">
    <source>
        <dbReference type="Pfam" id="PF08340"/>
    </source>
</evidence>
<dbReference type="GO" id="GO:0004521">
    <property type="term" value="F:RNA endonuclease activity"/>
    <property type="evidence" value="ECO:0007669"/>
    <property type="project" value="InterPro"/>
</dbReference>
<dbReference type="GO" id="GO:0016787">
    <property type="term" value="F:hydrolase activity"/>
    <property type="evidence" value="ECO:0007669"/>
    <property type="project" value="UniProtKB-KW"/>
</dbReference>
<dbReference type="PANTHER" id="PTHR30636">
    <property type="entry name" value="UPF0701 PROTEIN YICC"/>
    <property type="match status" value="1"/>
</dbReference>
<dbReference type="Pfam" id="PF08340">
    <property type="entry name" value="YicC-like_C"/>
    <property type="match status" value="1"/>
</dbReference>
<comment type="similarity">
    <text evidence="5">Belongs to the YicC/YloC family.</text>
</comment>
<feature type="domain" description="Endoribonuclease YicC-like N-terminal" evidence="6">
    <location>
        <begin position="1"/>
        <end position="153"/>
    </location>
</feature>
<proteinExistence type="inferred from homology"/>
<reference evidence="8 9" key="1">
    <citation type="submission" date="2019-02" db="EMBL/GenBank/DDBJ databases">
        <title>Deep-cultivation of Planctomycetes and their phenomic and genomic characterization uncovers novel biology.</title>
        <authorList>
            <person name="Wiegand S."/>
            <person name="Jogler M."/>
            <person name="Boedeker C."/>
            <person name="Pinto D."/>
            <person name="Vollmers J."/>
            <person name="Rivas-Marin E."/>
            <person name="Kohn T."/>
            <person name="Peeters S.H."/>
            <person name="Heuer A."/>
            <person name="Rast P."/>
            <person name="Oberbeckmann S."/>
            <person name="Bunk B."/>
            <person name="Jeske O."/>
            <person name="Meyerdierks A."/>
            <person name="Storesund J.E."/>
            <person name="Kallscheuer N."/>
            <person name="Luecker S."/>
            <person name="Lage O.M."/>
            <person name="Pohl T."/>
            <person name="Merkel B.J."/>
            <person name="Hornburger P."/>
            <person name="Mueller R.-W."/>
            <person name="Bruemmer F."/>
            <person name="Labrenz M."/>
            <person name="Spormann A.M."/>
            <person name="Op Den Camp H."/>
            <person name="Overmann J."/>
            <person name="Amann R."/>
            <person name="Jetten M.S.M."/>
            <person name="Mascher T."/>
            <person name="Medema M.H."/>
            <person name="Devos D.P."/>
            <person name="Kaster A.-K."/>
            <person name="Ovreas L."/>
            <person name="Rohde M."/>
            <person name="Galperin M.Y."/>
            <person name="Jogler C."/>
        </authorList>
    </citation>
    <scope>NUCLEOTIDE SEQUENCE [LARGE SCALE GENOMIC DNA]</scope>
    <source>
        <strain evidence="8 9">Pla52n</strain>
    </source>
</reference>
<protein>
    <recommendedName>
        <fullName evidence="10">YicC family protein</fullName>
    </recommendedName>
</protein>
<evidence type="ECO:0000256" key="5">
    <source>
        <dbReference type="ARBA" id="ARBA00035648"/>
    </source>
</evidence>
<keyword evidence="4" id="KW-0378">Hydrolase</keyword>
<keyword evidence="2" id="KW-0540">Nuclease</keyword>
<dbReference type="Proteomes" id="UP000320176">
    <property type="component" value="Unassembled WGS sequence"/>
</dbReference>
<evidence type="ECO:0000256" key="3">
    <source>
        <dbReference type="ARBA" id="ARBA00022759"/>
    </source>
</evidence>
<evidence type="ECO:0000313" key="9">
    <source>
        <dbReference type="Proteomes" id="UP000320176"/>
    </source>
</evidence>